<evidence type="ECO:0000313" key="2">
    <source>
        <dbReference type="Proteomes" id="UP000178700"/>
    </source>
</evidence>
<sequence>MAREIVYLEHDSYQFKFGLEDFGLYGNVSVIETEHDYRQHIDSLVQGKGLWPSLVILDWRVPWTKPAREMVPAPEDVKSDGYFENAGARCLGYLRKAELAVGRVTPVLFYSVLEQEDIFGKLAERGYTPQQGKFDYLSKDVDDWKSKSLNDVVLGLLRN</sequence>
<comment type="caution">
    <text evidence="1">The sequence shown here is derived from an EMBL/GenBank/DDBJ whole genome shotgun (WGS) entry which is preliminary data.</text>
</comment>
<organism evidence="1 2">
    <name type="scientific">Candidatus Nomurabacteria bacterium RIFCSPHIGHO2_01_FULL_39_10</name>
    <dbReference type="NCBI Taxonomy" id="1801733"/>
    <lineage>
        <taxon>Bacteria</taxon>
        <taxon>Candidatus Nomuraibacteriota</taxon>
    </lineage>
</organism>
<proteinExistence type="predicted"/>
<reference evidence="1 2" key="1">
    <citation type="journal article" date="2016" name="Nat. Commun.">
        <title>Thousands of microbial genomes shed light on interconnected biogeochemical processes in an aquifer system.</title>
        <authorList>
            <person name="Anantharaman K."/>
            <person name="Brown C.T."/>
            <person name="Hug L.A."/>
            <person name="Sharon I."/>
            <person name="Castelle C.J."/>
            <person name="Probst A.J."/>
            <person name="Thomas B.C."/>
            <person name="Singh A."/>
            <person name="Wilkins M.J."/>
            <person name="Karaoz U."/>
            <person name="Brodie E.L."/>
            <person name="Williams K.H."/>
            <person name="Hubbard S.S."/>
            <person name="Banfield J.F."/>
        </authorList>
    </citation>
    <scope>NUCLEOTIDE SEQUENCE [LARGE SCALE GENOMIC DNA]</scope>
</reference>
<protein>
    <recommendedName>
        <fullName evidence="3">Response regulatory domain-containing protein</fullName>
    </recommendedName>
</protein>
<evidence type="ECO:0008006" key="3">
    <source>
        <dbReference type="Google" id="ProtNLM"/>
    </source>
</evidence>
<name>A0A1F6V2W9_9BACT</name>
<dbReference type="AlphaFoldDB" id="A0A1F6V2W9"/>
<accession>A0A1F6V2W9</accession>
<dbReference type="EMBL" id="MFTJ01000060">
    <property type="protein sequence ID" value="OGI64013.1"/>
    <property type="molecule type" value="Genomic_DNA"/>
</dbReference>
<evidence type="ECO:0000313" key="1">
    <source>
        <dbReference type="EMBL" id="OGI64013.1"/>
    </source>
</evidence>
<dbReference type="Proteomes" id="UP000178700">
    <property type="component" value="Unassembled WGS sequence"/>
</dbReference>
<gene>
    <name evidence="1" type="ORF">A2642_00550</name>
</gene>